<dbReference type="CDD" id="cd05327">
    <property type="entry name" value="retinol-DH_like_SDR_c_like"/>
    <property type="match status" value="1"/>
</dbReference>
<accession>A2FTC2</accession>
<organism evidence="2 3">
    <name type="scientific">Trichomonas vaginalis (strain ATCC PRA-98 / G3)</name>
    <dbReference type="NCBI Taxonomy" id="412133"/>
    <lineage>
        <taxon>Eukaryota</taxon>
        <taxon>Metamonada</taxon>
        <taxon>Parabasalia</taxon>
        <taxon>Trichomonadida</taxon>
        <taxon>Trichomonadidae</taxon>
        <taxon>Trichomonas</taxon>
    </lineage>
</organism>
<keyword evidence="3" id="KW-1185">Reference proteome</keyword>
<dbReference type="EMBL" id="DS114007">
    <property type="protein sequence ID" value="EAX91842.1"/>
    <property type="molecule type" value="Genomic_DNA"/>
</dbReference>
<proteinExistence type="predicted"/>
<evidence type="ECO:0000256" key="1">
    <source>
        <dbReference type="ARBA" id="ARBA00023002"/>
    </source>
</evidence>
<dbReference type="InParanoid" id="A2FTC2"/>
<protein>
    <submittedName>
        <fullName evidence="2">Oxidoreductase, short chain dehydrogenase/reductase family protein</fullName>
    </submittedName>
</protein>
<reference evidence="2" key="2">
    <citation type="journal article" date="2007" name="Science">
        <title>Draft genome sequence of the sexually transmitted pathogen Trichomonas vaginalis.</title>
        <authorList>
            <person name="Carlton J.M."/>
            <person name="Hirt R.P."/>
            <person name="Silva J.C."/>
            <person name="Delcher A.L."/>
            <person name="Schatz M."/>
            <person name="Zhao Q."/>
            <person name="Wortman J.R."/>
            <person name="Bidwell S.L."/>
            <person name="Alsmark U.C.M."/>
            <person name="Besteiro S."/>
            <person name="Sicheritz-Ponten T."/>
            <person name="Noel C.J."/>
            <person name="Dacks J.B."/>
            <person name="Foster P.G."/>
            <person name="Simillion C."/>
            <person name="Van de Peer Y."/>
            <person name="Miranda-Saavedra D."/>
            <person name="Barton G.J."/>
            <person name="Westrop G.D."/>
            <person name="Mueller S."/>
            <person name="Dessi D."/>
            <person name="Fiori P.L."/>
            <person name="Ren Q."/>
            <person name="Paulsen I."/>
            <person name="Zhang H."/>
            <person name="Bastida-Corcuera F.D."/>
            <person name="Simoes-Barbosa A."/>
            <person name="Brown M.T."/>
            <person name="Hayes R.D."/>
            <person name="Mukherjee M."/>
            <person name="Okumura C.Y."/>
            <person name="Schneider R."/>
            <person name="Smith A.J."/>
            <person name="Vanacova S."/>
            <person name="Villalvazo M."/>
            <person name="Haas B.J."/>
            <person name="Pertea M."/>
            <person name="Feldblyum T.V."/>
            <person name="Utterback T.R."/>
            <person name="Shu C.L."/>
            <person name="Osoegawa K."/>
            <person name="de Jong P.J."/>
            <person name="Hrdy I."/>
            <person name="Horvathova L."/>
            <person name="Zubacova Z."/>
            <person name="Dolezal P."/>
            <person name="Malik S.B."/>
            <person name="Logsdon J.M. Jr."/>
            <person name="Henze K."/>
            <person name="Gupta A."/>
            <person name="Wang C.C."/>
            <person name="Dunne R.L."/>
            <person name="Upcroft J.A."/>
            <person name="Upcroft P."/>
            <person name="White O."/>
            <person name="Salzberg S.L."/>
            <person name="Tang P."/>
            <person name="Chiu C.-H."/>
            <person name="Lee Y.-S."/>
            <person name="Embley T.M."/>
            <person name="Coombs G.H."/>
            <person name="Mottram J.C."/>
            <person name="Tachezy J."/>
            <person name="Fraser-Liggett C.M."/>
            <person name="Johnson P.J."/>
        </authorList>
    </citation>
    <scope>NUCLEOTIDE SEQUENCE [LARGE SCALE GENOMIC DNA]</scope>
    <source>
        <strain evidence="2">G3</strain>
    </source>
</reference>
<dbReference type="PANTHER" id="PTHR43157:SF31">
    <property type="entry name" value="PHOSPHATIDYLINOSITOL-GLYCAN BIOSYNTHESIS CLASS F PROTEIN"/>
    <property type="match status" value="1"/>
</dbReference>
<dbReference type="eggNOG" id="KOG1208">
    <property type="taxonomic scope" value="Eukaryota"/>
</dbReference>
<dbReference type="OMA" id="MLTTQYA"/>
<dbReference type="PRINTS" id="PR00081">
    <property type="entry name" value="GDHRDH"/>
</dbReference>
<dbReference type="AlphaFoldDB" id="A2FTC2"/>
<dbReference type="VEuPathDB" id="TrichDB:TVAG_262850"/>
<dbReference type="SMR" id="A2FTC2"/>
<name>A2FTC2_TRIV3</name>
<dbReference type="KEGG" id="tva:4749546"/>
<reference evidence="2" key="1">
    <citation type="submission" date="2006-10" db="EMBL/GenBank/DDBJ databases">
        <authorList>
            <person name="Amadeo P."/>
            <person name="Zhao Q."/>
            <person name="Wortman J."/>
            <person name="Fraser-Liggett C."/>
            <person name="Carlton J."/>
        </authorList>
    </citation>
    <scope>NUCLEOTIDE SEQUENCE</scope>
    <source>
        <strain evidence="2">G3</strain>
    </source>
</reference>
<dbReference type="OrthoDB" id="191139at2759"/>
<dbReference type="STRING" id="5722.A2FTC2"/>
<keyword evidence="1" id="KW-0560">Oxidoreductase</keyword>
<dbReference type="VEuPathDB" id="TrichDB:TVAGG3_0752250"/>
<evidence type="ECO:0000313" key="2">
    <source>
        <dbReference type="EMBL" id="EAX91842.1"/>
    </source>
</evidence>
<evidence type="ECO:0000313" key="3">
    <source>
        <dbReference type="Proteomes" id="UP000001542"/>
    </source>
</evidence>
<dbReference type="Pfam" id="PF00106">
    <property type="entry name" value="adh_short"/>
    <property type="match status" value="1"/>
</dbReference>
<gene>
    <name evidence="2" type="ORF">TVAG_262850</name>
</gene>
<dbReference type="InterPro" id="IPR036291">
    <property type="entry name" value="NAD(P)-bd_dom_sf"/>
</dbReference>
<dbReference type="SUPFAM" id="SSF51735">
    <property type="entry name" value="NAD(P)-binding Rossmann-fold domains"/>
    <property type="match status" value="1"/>
</dbReference>
<dbReference type="PANTHER" id="PTHR43157">
    <property type="entry name" value="PHOSPHATIDYLINOSITOL-GLYCAN BIOSYNTHESIS CLASS F PROTEIN-RELATED"/>
    <property type="match status" value="1"/>
</dbReference>
<dbReference type="Gene3D" id="3.40.50.720">
    <property type="entry name" value="NAD(P)-binding Rossmann-like Domain"/>
    <property type="match status" value="1"/>
</dbReference>
<dbReference type="RefSeq" id="XP_001304772.1">
    <property type="nucleotide sequence ID" value="XM_001304771.1"/>
</dbReference>
<dbReference type="GO" id="GO:0016491">
    <property type="term" value="F:oxidoreductase activity"/>
    <property type="evidence" value="ECO:0007669"/>
    <property type="project" value="UniProtKB-KW"/>
</dbReference>
<dbReference type="Proteomes" id="UP000001542">
    <property type="component" value="Unassembled WGS sequence"/>
</dbReference>
<dbReference type="FunCoup" id="A2FTC2">
    <property type="interactions" value="156"/>
</dbReference>
<dbReference type="InterPro" id="IPR002347">
    <property type="entry name" value="SDR_fam"/>
</dbReference>
<sequence length="287" mass="32494">MESKIIVITGASDGIGKYTATQLAKQGHTIIIHGRNPEKTKAAAEEIINETGNKNVKYYLADFLDFTSIKEFAEKVKHDYDHIDVLINNAGAQFGSARETTRDGHEKTMMVNVFAPFILTHLLLPSLSKSQAARVVTVSSASHNMGGQPALDDIELEKSYTMPRAYGFSKLYVIWVMRHFIKFANEKGIKNITFNCVHPGSTNSNLGRESTKNWLWWFIYLLWKPMMNSMEDAARPSITCATSKDLEGVTGKYYGPKGEEAVYDKFYTVENEQKVWDYCMDITKQYL</sequence>